<dbReference type="AlphaFoldDB" id="A0A392UDQ4"/>
<evidence type="ECO:0000313" key="2">
    <source>
        <dbReference type="EMBL" id="MCI71532.1"/>
    </source>
</evidence>
<organism evidence="2 3">
    <name type="scientific">Trifolium medium</name>
    <dbReference type="NCBI Taxonomy" id="97028"/>
    <lineage>
        <taxon>Eukaryota</taxon>
        <taxon>Viridiplantae</taxon>
        <taxon>Streptophyta</taxon>
        <taxon>Embryophyta</taxon>
        <taxon>Tracheophyta</taxon>
        <taxon>Spermatophyta</taxon>
        <taxon>Magnoliopsida</taxon>
        <taxon>eudicotyledons</taxon>
        <taxon>Gunneridae</taxon>
        <taxon>Pentapetalae</taxon>
        <taxon>rosids</taxon>
        <taxon>fabids</taxon>
        <taxon>Fabales</taxon>
        <taxon>Fabaceae</taxon>
        <taxon>Papilionoideae</taxon>
        <taxon>50 kb inversion clade</taxon>
        <taxon>NPAAA clade</taxon>
        <taxon>Hologalegina</taxon>
        <taxon>IRL clade</taxon>
        <taxon>Trifolieae</taxon>
        <taxon>Trifolium</taxon>
    </lineage>
</organism>
<feature type="non-terminal residue" evidence="2">
    <location>
        <position position="1"/>
    </location>
</feature>
<sequence>GGASYGEIGKRAESFRGMEAAEEWLIAGIGKTCGGGRGGGREEGSSNCGGH</sequence>
<keyword evidence="3" id="KW-1185">Reference proteome</keyword>
<dbReference type="Proteomes" id="UP000265520">
    <property type="component" value="Unassembled WGS sequence"/>
</dbReference>
<evidence type="ECO:0000256" key="1">
    <source>
        <dbReference type="SAM" id="MobiDB-lite"/>
    </source>
</evidence>
<proteinExistence type="predicted"/>
<protein>
    <submittedName>
        <fullName evidence="2">Uncharacterized protein</fullName>
    </submittedName>
</protein>
<evidence type="ECO:0000313" key="3">
    <source>
        <dbReference type="Proteomes" id="UP000265520"/>
    </source>
</evidence>
<comment type="caution">
    <text evidence="2">The sequence shown here is derived from an EMBL/GenBank/DDBJ whole genome shotgun (WGS) entry which is preliminary data.</text>
</comment>
<dbReference type="EMBL" id="LXQA010798061">
    <property type="protein sequence ID" value="MCI71532.1"/>
    <property type="molecule type" value="Genomic_DNA"/>
</dbReference>
<name>A0A392UDQ4_9FABA</name>
<accession>A0A392UDQ4</accession>
<feature type="region of interest" description="Disordered" evidence="1">
    <location>
        <begin position="32"/>
        <end position="51"/>
    </location>
</feature>
<reference evidence="2 3" key="1">
    <citation type="journal article" date="2018" name="Front. Plant Sci.">
        <title>Red Clover (Trifolium pratense) and Zigzag Clover (T. medium) - A Picture of Genomic Similarities and Differences.</title>
        <authorList>
            <person name="Dluhosova J."/>
            <person name="Istvanek J."/>
            <person name="Nedelnik J."/>
            <person name="Repkova J."/>
        </authorList>
    </citation>
    <scope>NUCLEOTIDE SEQUENCE [LARGE SCALE GENOMIC DNA]</scope>
    <source>
        <strain evidence="3">cv. 10/8</strain>
        <tissue evidence="2">Leaf</tissue>
    </source>
</reference>